<dbReference type="PROSITE" id="PS50111">
    <property type="entry name" value="CHEMOTAXIS_TRANSDUC_2"/>
    <property type="match status" value="1"/>
</dbReference>
<dbReference type="Gene3D" id="1.10.287.950">
    <property type="entry name" value="Methyl-accepting chemotaxis protein"/>
    <property type="match status" value="1"/>
</dbReference>
<reference evidence="11 12" key="1">
    <citation type="submission" date="2024-09" db="EMBL/GenBank/DDBJ databases">
        <title>Paenibacillus zeirhizospherea sp. nov., isolated from surface of the maize (Zea mays) roots in a horticulture field, Hungary.</title>
        <authorList>
            <person name="Marton D."/>
            <person name="Farkas M."/>
            <person name="Bedics A."/>
            <person name="Toth E."/>
            <person name="Tancsics A."/>
            <person name="Boka K."/>
            <person name="Maroti G."/>
            <person name="Kriszt B."/>
            <person name="Cserhati M."/>
        </authorList>
    </citation>
    <scope>NUCLEOTIDE SEQUENCE [LARGE SCALE GENOMIC DNA]</scope>
    <source>
        <strain evidence="11 12">KCTC 33519</strain>
    </source>
</reference>
<keyword evidence="7" id="KW-0175">Coiled coil</keyword>
<feature type="transmembrane region" description="Helical" evidence="8">
    <location>
        <begin position="182"/>
        <end position="200"/>
    </location>
</feature>
<keyword evidence="4 6" id="KW-0807">Transducer</keyword>
<proteinExistence type="inferred from homology"/>
<dbReference type="Pfam" id="PF00015">
    <property type="entry name" value="MCPsignal"/>
    <property type="match status" value="1"/>
</dbReference>
<evidence type="ECO:0000256" key="7">
    <source>
        <dbReference type="SAM" id="Coils"/>
    </source>
</evidence>
<dbReference type="PRINTS" id="PR00260">
    <property type="entry name" value="CHEMTRNSDUCR"/>
</dbReference>
<dbReference type="SMART" id="SM00304">
    <property type="entry name" value="HAMP"/>
    <property type="match status" value="1"/>
</dbReference>
<dbReference type="RefSeq" id="WP_375354894.1">
    <property type="nucleotide sequence ID" value="NZ_JBHHMI010000006.1"/>
</dbReference>
<feature type="domain" description="HAMP" evidence="10">
    <location>
        <begin position="206"/>
        <end position="258"/>
    </location>
</feature>
<keyword evidence="3 8" id="KW-0472">Membrane</keyword>
<dbReference type="InterPro" id="IPR004090">
    <property type="entry name" value="Chemotax_Me-accpt_rcpt"/>
</dbReference>
<name>A0ABV5ARW4_9BACL</name>
<evidence type="ECO:0000256" key="5">
    <source>
        <dbReference type="ARBA" id="ARBA00029447"/>
    </source>
</evidence>
<dbReference type="EMBL" id="JBHHMI010000006">
    <property type="protein sequence ID" value="MFB5266932.1"/>
    <property type="molecule type" value="Genomic_DNA"/>
</dbReference>
<keyword evidence="8" id="KW-0812">Transmembrane</keyword>
<sequence>MLRFNRSIAAKLKLLNIAILLAASLLFSISFYAVSMSIINSYVVPQSVQSLETGAQELYSKLNATQALQTRQSGAGAVMTVESYLQDKVSSLKLESAYLATITDQEVAVVARNAKSAYQIGDKLPFMNEMQLAIDSHERQISGVHKDQYGVHKTAFYSIPGSNLIVAVNTDVGFIEQKSNQIFWICLLITVGVIAAGWVVSTLTVRKITRPIAELLKHSEQIAAGDLSRDLHIRGQDEIAQLAGSFRKMTVNLKEMIGQVLSTSNAVVEGSHELLHRVDTISGTTRQSARSAEEVTKGSVTIATSASENARAMEEITQGIQHIAASSGEVSDQISRAADEAVGGNTLAQNAVSQMNLVGQAAEESLRYVSTMNERSEAIGEVVSSIFEITKQIQMLSLNASIEAARAGEHGRGFAVVAGEVRKLAEQSKTATQQISDYLLTLQEDSQKSVDSMNRVNTEIVSGTELVQQAGAAFNELMDLIQNVNLTIQAVSAATEEVSAGSEEVSASVEETAQITARAQQMLQEIGHSAEKQLAEMDDHTLTVRKLNEEASALQQAVLKFKL</sequence>
<evidence type="ECO:0000256" key="6">
    <source>
        <dbReference type="PROSITE-ProRule" id="PRU00284"/>
    </source>
</evidence>
<dbReference type="PROSITE" id="PS50885">
    <property type="entry name" value="HAMP"/>
    <property type="match status" value="1"/>
</dbReference>
<dbReference type="Gene3D" id="6.10.340.10">
    <property type="match status" value="1"/>
</dbReference>
<evidence type="ECO:0000256" key="1">
    <source>
        <dbReference type="ARBA" id="ARBA00004236"/>
    </source>
</evidence>
<evidence type="ECO:0000256" key="3">
    <source>
        <dbReference type="ARBA" id="ARBA00023136"/>
    </source>
</evidence>
<evidence type="ECO:0000259" key="10">
    <source>
        <dbReference type="PROSITE" id="PS50885"/>
    </source>
</evidence>
<dbReference type="PANTHER" id="PTHR32089:SF112">
    <property type="entry name" value="LYSOZYME-LIKE PROTEIN-RELATED"/>
    <property type="match status" value="1"/>
</dbReference>
<protein>
    <submittedName>
        <fullName evidence="11">Methyl-accepting chemotaxis protein</fullName>
    </submittedName>
</protein>
<organism evidence="11 12">
    <name type="scientific">Paenibacillus enshidis</name>
    <dbReference type="NCBI Taxonomy" id="1458439"/>
    <lineage>
        <taxon>Bacteria</taxon>
        <taxon>Bacillati</taxon>
        <taxon>Bacillota</taxon>
        <taxon>Bacilli</taxon>
        <taxon>Bacillales</taxon>
        <taxon>Paenibacillaceae</taxon>
        <taxon>Paenibacillus</taxon>
    </lineage>
</organism>
<keyword evidence="2" id="KW-1003">Cell membrane</keyword>
<feature type="coiled-coil region" evidence="7">
    <location>
        <begin position="530"/>
        <end position="557"/>
    </location>
</feature>
<comment type="caution">
    <text evidence="11">The sequence shown here is derived from an EMBL/GenBank/DDBJ whole genome shotgun (WGS) entry which is preliminary data.</text>
</comment>
<evidence type="ECO:0000256" key="4">
    <source>
        <dbReference type="ARBA" id="ARBA00023224"/>
    </source>
</evidence>
<dbReference type="SUPFAM" id="SSF58104">
    <property type="entry name" value="Methyl-accepting chemotaxis protein (MCP) signaling domain"/>
    <property type="match status" value="1"/>
</dbReference>
<comment type="subcellular location">
    <subcellularLocation>
        <location evidence="1">Cell membrane</location>
    </subcellularLocation>
</comment>
<accession>A0ABV5ARW4</accession>
<evidence type="ECO:0000259" key="9">
    <source>
        <dbReference type="PROSITE" id="PS50111"/>
    </source>
</evidence>
<dbReference type="InterPro" id="IPR003660">
    <property type="entry name" value="HAMP_dom"/>
</dbReference>
<dbReference type="CDD" id="cd06225">
    <property type="entry name" value="HAMP"/>
    <property type="match status" value="1"/>
</dbReference>
<dbReference type="PANTHER" id="PTHR32089">
    <property type="entry name" value="METHYL-ACCEPTING CHEMOTAXIS PROTEIN MCPB"/>
    <property type="match status" value="1"/>
</dbReference>
<dbReference type="CDD" id="cd11386">
    <property type="entry name" value="MCP_signal"/>
    <property type="match status" value="1"/>
</dbReference>
<evidence type="ECO:0000256" key="8">
    <source>
        <dbReference type="SAM" id="Phobius"/>
    </source>
</evidence>
<feature type="transmembrane region" description="Helical" evidence="8">
    <location>
        <begin position="12"/>
        <end position="34"/>
    </location>
</feature>
<gene>
    <name evidence="11" type="ORF">ACE41H_09040</name>
</gene>
<keyword evidence="12" id="KW-1185">Reference proteome</keyword>
<dbReference type="Pfam" id="PF00672">
    <property type="entry name" value="HAMP"/>
    <property type="match status" value="1"/>
</dbReference>
<feature type="domain" description="Methyl-accepting transducer" evidence="9">
    <location>
        <begin position="277"/>
        <end position="513"/>
    </location>
</feature>
<dbReference type="SMART" id="SM00283">
    <property type="entry name" value="MA"/>
    <property type="match status" value="1"/>
</dbReference>
<evidence type="ECO:0000256" key="2">
    <source>
        <dbReference type="ARBA" id="ARBA00022475"/>
    </source>
</evidence>
<dbReference type="InterPro" id="IPR004089">
    <property type="entry name" value="MCPsignal_dom"/>
</dbReference>
<evidence type="ECO:0000313" key="12">
    <source>
        <dbReference type="Proteomes" id="UP001580346"/>
    </source>
</evidence>
<evidence type="ECO:0000313" key="11">
    <source>
        <dbReference type="EMBL" id="MFB5266932.1"/>
    </source>
</evidence>
<dbReference type="Proteomes" id="UP001580346">
    <property type="component" value="Unassembled WGS sequence"/>
</dbReference>
<comment type="similarity">
    <text evidence="5">Belongs to the methyl-accepting chemotaxis (MCP) protein family.</text>
</comment>
<keyword evidence="8" id="KW-1133">Transmembrane helix</keyword>